<dbReference type="EMBL" id="JAERTX010000014">
    <property type="protein sequence ID" value="MBM9461164.1"/>
    <property type="molecule type" value="Genomic_DNA"/>
</dbReference>
<gene>
    <name evidence="1" type="ORF">JK386_14775</name>
</gene>
<reference evidence="1" key="1">
    <citation type="submission" date="2021-01" db="EMBL/GenBank/DDBJ databases">
        <title>Novel species in genus Nocardioides.</title>
        <authorList>
            <person name="Zhang G."/>
        </authorList>
    </citation>
    <scope>NUCLEOTIDE SEQUENCE</scope>
    <source>
        <strain evidence="1">Zg-536</strain>
    </source>
</reference>
<sequence length="53" mass="5985">MFVHRCTSCERRELIFADQLHGLEAHADGFRVHLTCWCGAQQTAVVTRDVAVV</sequence>
<evidence type="ECO:0000313" key="1">
    <source>
        <dbReference type="EMBL" id="MBM9461164.1"/>
    </source>
</evidence>
<dbReference type="RefSeq" id="WP_205292482.1">
    <property type="nucleotide sequence ID" value="NZ_CP074406.1"/>
</dbReference>
<comment type="caution">
    <text evidence="1">The sequence shown here is derived from an EMBL/GenBank/DDBJ whole genome shotgun (WGS) entry which is preliminary data.</text>
</comment>
<accession>A0A938YC74</accession>
<dbReference type="AlphaFoldDB" id="A0A938YC74"/>
<protein>
    <submittedName>
        <fullName evidence="1">Uncharacterized protein</fullName>
    </submittedName>
</protein>
<dbReference type="Proteomes" id="UP000663791">
    <property type="component" value="Unassembled WGS sequence"/>
</dbReference>
<evidence type="ECO:0000313" key="2">
    <source>
        <dbReference type="Proteomes" id="UP000663791"/>
    </source>
</evidence>
<proteinExistence type="predicted"/>
<name>A0A938YC74_9ACTN</name>
<keyword evidence="2" id="KW-1185">Reference proteome</keyword>
<organism evidence="1 2">
    <name type="scientific">Nocardioides faecalis</name>
    <dbReference type="NCBI Taxonomy" id="2803858"/>
    <lineage>
        <taxon>Bacteria</taxon>
        <taxon>Bacillati</taxon>
        <taxon>Actinomycetota</taxon>
        <taxon>Actinomycetes</taxon>
        <taxon>Propionibacteriales</taxon>
        <taxon>Nocardioidaceae</taxon>
        <taxon>Nocardioides</taxon>
    </lineage>
</organism>